<keyword evidence="3" id="KW-1185">Reference proteome</keyword>
<dbReference type="AlphaFoldDB" id="A0A9Q0GM41"/>
<dbReference type="Proteomes" id="UP001141806">
    <property type="component" value="Unassembled WGS sequence"/>
</dbReference>
<accession>A0A9Q0GM41</accession>
<protein>
    <submittedName>
        <fullName evidence="2">Uncharacterized protein</fullName>
    </submittedName>
</protein>
<sequence>MNDGRGGNNKRSRGPEDVGGSGTPMKEMKIEVLEIKQSNGHLLDEQQIAKLQAKPFLEGSLAELGVLVETQENASSPMLLDGKGKKIDVPRKQRRKSKQKLAQVEATSGSIGTGIEPVSVKGFSSVEIFQTPNHKRTVSLEMRERASARERNIRERNIRERICAGEIYLGENVSGRECERDIPN</sequence>
<gene>
    <name evidence="2" type="ORF">NE237_016290</name>
</gene>
<organism evidence="2 3">
    <name type="scientific">Protea cynaroides</name>
    <dbReference type="NCBI Taxonomy" id="273540"/>
    <lineage>
        <taxon>Eukaryota</taxon>
        <taxon>Viridiplantae</taxon>
        <taxon>Streptophyta</taxon>
        <taxon>Embryophyta</taxon>
        <taxon>Tracheophyta</taxon>
        <taxon>Spermatophyta</taxon>
        <taxon>Magnoliopsida</taxon>
        <taxon>Proteales</taxon>
        <taxon>Proteaceae</taxon>
        <taxon>Protea</taxon>
    </lineage>
</organism>
<proteinExistence type="predicted"/>
<evidence type="ECO:0000313" key="3">
    <source>
        <dbReference type="Proteomes" id="UP001141806"/>
    </source>
</evidence>
<comment type="caution">
    <text evidence="2">The sequence shown here is derived from an EMBL/GenBank/DDBJ whole genome shotgun (WGS) entry which is preliminary data.</text>
</comment>
<reference evidence="2" key="1">
    <citation type="journal article" date="2023" name="Plant J.">
        <title>The genome of the king protea, Protea cynaroides.</title>
        <authorList>
            <person name="Chang J."/>
            <person name="Duong T.A."/>
            <person name="Schoeman C."/>
            <person name="Ma X."/>
            <person name="Roodt D."/>
            <person name="Barker N."/>
            <person name="Li Z."/>
            <person name="Van de Peer Y."/>
            <person name="Mizrachi E."/>
        </authorList>
    </citation>
    <scope>NUCLEOTIDE SEQUENCE</scope>
    <source>
        <tissue evidence="2">Young leaves</tissue>
    </source>
</reference>
<dbReference type="EMBL" id="JAMYWD010001435">
    <property type="protein sequence ID" value="KAJ4942678.1"/>
    <property type="molecule type" value="Genomic_DNA"/>
</dbReference>
<feature type="region of interest" description="Disordered" evidence="1">
    <location>
        <begin position="1"/>
        <end position="26"/>
    </location>
</feature>
<name>A0A9Q0GM41_9MAGN</name>
<dbReference type="OrthoDB" id="10572595at2759"/>
<evidence type="ECO:0000256" key="1">
    <source>
        <dbReference type="SAM" id="MobiDB-lite"/>
    </source>
</evidence>
<evidence type="ECO:0000313" key="2">
    <source>
        <dbReference type="EMBL" id="KAJ4942678.1"/>
    </source>
</evidence>